<evidence type="ECO:0000313" key="4">
    <source>
        <dbReference type="EMBL" id="KII83158.1"/>
    </source>
</evidence>
<sequence>GEQTQNDFIRDYLPFRPQYLQELLYMEGISGDGMCGQCKCAKGVIRCTDCFGDGLWCRECCLSGHARLPFHRIQHWNGQCFVKSSLFHLGYLLHLGHGGQPCPSRIDSEEQWEDVQGNGEGGIDILQEDEVPGVEGNRADSKSGVMTVGHTTGVFQHRVRWCECVGAADHHLQLFRMPLFSASILRPRTAFTFDVLDHFYIDAMECKTAAMSFFHKLRRLTNNAFPMTVPNLHREIMRISRQWRDLQDRKHFGYGHDTGKTPGPGDLMLFCPACPQPGINLPTDWKANPLQWLFVRMKVVDGNFSAQSMQMRRPELDVGLTDGEGGMTSEGPYQHHLKNTPEIKQRSGCVKHNAINSANLERKNLAATGGGTCACGRHGAFVPHSMVDFQKGERQMNMDYAICEALNYHTKGLPGAIVVYDVACQWFVHFKERLDKSSTLTKTDLNIIAAIDKFHLGVHIPSCFVKFSLNFIRGAAQLDGAILETLWTPFNKTSANARAMSKAHRREVYNNHMLDSNWKKLIYLVPMLLKKAKRAKNGVEEAKHAFEKLTEAVKDQSKEWETAYEKAMMERTDENLSIFEVNMEKAPSQAQIRLDLASNEKNQGLKGGAIAWLASGIAIEGAQDSLRAEIRKMGSHPTIKMKNDIQERRRRLEARIDTFNKKGSQFFDNIDAREGNLLPAVEDNVEELDESEEDGETDHEGNDDDSEEDEAEWPEHMPLWMPSSLKSRETMDIGINSLASQERKLRQGQANDDLEELRLALGHKSLLYRTELRHTKSKKGKTRAFGLIKRADAQVKKHLRSYRRARAALLRLGEDEDIMEEYKEIHESDLKLSGDVSHENRAGQKSDKLAWFWALPGGKKNKSTWMTEFYRVNWLRAKARYERWEEEVLIVGNEMQWTVLWFMHQKNCWIKRRDQCGEENTNGHRIYAQKQIGMWDMFIAEGKRGFKGFMIPHKELEEE</sequence>
<protein>
    <submittedName>
        <fullName evidence="4">Unplaced genomic scaffold PLICRscaffold_28, whole genome shotgun sequence</fullName>
    </submittedName>
</protein>
<feature type="domain" description="CxC2-like cysteine cluster KDZ transposase-associated" evidence="3">
    <location>
        <begin position="142"/>
        <end position="224"/>
    </location>
</feature>
<keyword evidence="1" id="KW-0175">Coiled coil</keyword>
<dbReference type="Pfam" id="PF18803">
    <property type="entry name" value="CxC2"/>
    <property type="match status" value="1"/>
</dbReference>
<dbReference type="CDD" id="cd19757">
    <property type="entry name" value="Bbox1"/>
    <property type="match status" value="1"/>
</dbReference>
<evidence type="ECO:0000256" key="1">
    <source>
        <dbReference type="SAM" id="Coils"/>
    </source>
</evidence>
<name>A0A0C9T4V8_PLICR</name>
<evidence type="ECO:0000313" key="5">
    <source>
        <dbReference type="Proteomes" id="UP000053263"/>
    </source>
</evidence>
<dbReference type="Proteomes" id="UP000053263">
    <property type="component" value="Unassembled WGS sequence"/>
</dbReference>
<feature type="non-terminal residue" evidence="4">
    <location>
        <position position="1"/>
    </location>
</feature>
<dbReference type="PANTHER" id="PTHR33096">
    <property type="entry name" value="CXC2 DOMAIN-CONTAINING PROTEIN"/>
    <property type="match status" value="1"/>
</dbReference>
<dbReference type="Pfam" id="PF18758">
    <property type="entry name" value="KDZ"/>
    <property type="match status" value="1"/>
</dbReference>
<dbReference type="InterPro" id="IPR040521">
    <property type="entry name" value="KDZ"/>
</dbReference>
<feature type="region of interest" description="Disordered" evidence="2">
    <location>
        <begin position="685"/>
        <end position="717"/>
    </location>
</feature>
<evidence type="ECO:0000259" key="3">
    <source>
        <dbReference type="Pfam" id="PF18803"/>
    </source>
</evidence>
<reference evidence="4 5" key="1">
    <citation type="submission" date="2014-06" db="EMBL/GenBank/DDBJ databases">
        <title>Evolutionary Origins and Diversification of the Mycorrhizal Mutualists.</title>
        <authorList>
            <consortium name="DOE Joint Genome Institute"/>
            <consortium name="Mycorrhizal Genomics Consortium"/>
            <person name="Kohler A."/>
            <person name="Kuo A."/>
            <person name="Nagy L.G."/>
            <person name="Floudas D."/>
            <person name="Copeland A."/>
            <person name="Barry K.W."/>
            <person name="Cichocki N."/>
            <person name="Veneault-Fourrey C."/>
            <person name="LaButti K."/>
            <person name="Lindquist E.A."/>
            <person name="Lipzen A."/>
            <person name="Lundell T."/>
            <person name="Morin E."/>
            <person name="Murat C."/>
            <person name="Riley R."/>
            <person name="Ohm R."/>
            <person name="Sun H."/>
            <person name="Tunlid A."/>
            <person name="Henrissat B."/>
            <person name="Grigoriev I.V."/>
            <person name="Hibbett D.S."/>
            <person name="Martin F."/>
        </authorList>
    </citation>
    <scope>NUCLEOTIDE SEQUENCE [LARGE SCALE GENOMIC DNA]</scope>
    <source>
        <strain evidence="4 5">FD-325 SS-3</strain>
    </source>
</reference>
<proteinExistence type="predicted"/>
<accession>A0A0C9T4V8</accession>
<feature type="coiled-coil region" evidence="1">
    <location>
        <begin position="532"/>
        <end position="559"/>
    </location>
</feature>
<dbReference type="PANTHER" id="PTHR33096:SF1">
    <property type="entry name" value="CXC1-LIKE CYSTEINE CLUSTER ASSOCIATED WITH KDZ TRANSPOSASES DOMAIN-CONTAINING PROTEIN"/>
    <property type="match status" value="1"/>
</dbReference>
<feature type="compositionally biased region" description="Acidic residues" evidence="2">
    <location>
        <begin position="685"/>
        <end position="712"/>
    </location>
</feature>
<keyword evidence="5" id="KW-1185">Reference proteome</keyword>
<organism evidence="4 5">
    <name type="scientific">Plicaturopsis crispa FD-325 SS-3</name>
    <dbReference type="NCBI Taxonomy" id="944288"/>
    <lineage>
        <taxon>Eukaryota</taxon>
        <taxon>Fungi</taxon>
        <taxon>Dikarya</taxon>
        <taxon>Basidiomycota</taxon>
        <taxon>Agaricomycotina</taxon>
        <taxon>Agaricomycetes</taxon>
        <taxon>Agaricomycetidae</taxon>
        <taxon>Amylocorticiales</taxon>
        <taxon>Amylocorticiaceae</taxon>
        <taxon>Plicatura</taxon>
        <taxon>Plicaturopsis crispa</taxon>
    </lineage>
</organism>
<dbReference type="OrthoDB" id="3192989at2759"/>
<evidence type="ECO:0000256" key="2">
    <source>
        <dbReference type="SAM" id="MobiDB-lite"/>
    </source>
</evidence>
<dbReference type="EMBL" id="KN832581">
    <property type="protein sequence ID" value="KII83158.1"/>
    <property type="molecule type" value="Genomic_DNA"/>
</dbReference>
<gene>
    <name evidence="4" type="ORF">PLICRDRAFT_119732</name>
</gene>
<dbReference type="HOGENOM" id="CLU_003703_13_1_1"/>
<dbReference type="InterPro" id="IPR041457">
    <property type="entry name" value="CxC2_KDZ-assoc"/>
</dbReference>
<dbReference type="AlphaFoldDB" id="A0A0C9T4V8"/>